<dbReference type="EMBL" id="PP856729">
    <property type="protein sequence ID" value="XCH41720.1"/>
    <property type="molecule type" value="Genomic_DNA"/>
</dbReference>
<reference evidence="1" key="1">
    <citation type="submission" date="2024-05" db="EMBL/GenBank/DDBJ databases">
        <authorList>
            <person name="Mugo M.M."/>
            <person name="Musyoki A.M."/>
            <person name="Makumi A.M."/>
            <person name="Mutai I."/>
            <person name="Drechsel O."/>
            <person name="Kering K.K."/>
            <person name="Muturi P."/>
            <person name="Mbae C.K."/>
            <person name="Kariuki S.M."/>
        </authorList>
    </citation>
    <scope>NUCLEOTIDE SEQUENCE</scope>
</reference>
<accession>A0AAU8GIF3</accession>
<gene>
    <name evidence="1" type="ORF">DSCPLJFW_CDS0070</name>
</gene>
<organism evidence="1">
    <name type="scientific">Salmonella phage vB_STmST313_KE31</name>
    <dbReference type="NCBI Taxonomy" id="3161181"/>
    <lineage>
        <taxon>Viruses</taxon>
        <taxon>Duplodnaviria</taxon>
        <taxon>Heunggongvirae</taxon>
        <taxon>Uroviricota</taxon>
        <taxon>Caudoviricetes</taxon>
        <taxon>Pantevenvirales</taxon>
        <taxon>Ackermannviridae</taxon>
        <taxon>Cvivirinae</taxon>
        <taxon>Kuttervirus</taxon>
    </lineage>
</organism>
<protein>
    <submittedName>
        <fullName evidence="1">Uncharacterized protein</fullName>
    </submittedName>
</protein>
<sequence>MKNTQWYKPGIPIFRSFASSLMLFILRTREYCACLGFPLSSASHCSSGQGATLDDQLILRSSPAPTSV</sequence>
<name>A0AAU8GIF3_9CAUD</name>
<proteinExistence type="predicted"/>
<evidence type="ECO:0000313" key="1">
    <source>
        <dbReference type="EMBL" id="XCH41720.1"/>
    </source>
</evidence>